<feature type="domain" description="Tyr recombinase" evidence="6">
    <location>
        <begin position="202"/>
        <end position="380"/>
    </location>
</feature>
<proteinExistence type="inferred from homology"/>
<dbReference type="Gene3D" id="1.10.443.10">
    <property type="entry name" value="Intergrase catalytic core"/>
    <property type="match status" value="1"/>
</dbReference>
<dbReference type="Pfam" id="PF22022">
    <property type="entry name" value="Phage_int_M"/>
    <property type="match status" value="1"/>
</dbReference>
<dbReference type="Gene3D" id="1.10.150.130">
    <property type="match status" value="1"/>
</dbReference>
<dbReference type="InterPro" id="IPR013762">
    <property type="entry name" value="Integrase-like_cat_sf"/>
</dbReference>
<dbReference type="SUPFAM" id="SSF56349">
    <property type="entry name" value="DNA breaking-rejoining enzymes"/>
    <property type="match status" value="1"/>
</dbReference>
<keyword evidence="4" id="KW-0233">DNA recombination</keyword>
<feature type="domain" description="Core-binding (CB)" evidence="7">
    <location>
        <begin position="98"/>
        <end position="179"/>
    </location>
</feature>
<sequence length="389" mass="44035">MPLTDVKIRTAKPSEKPYRLSDGRGLCLEVRPTGSKFWRYSYRHGGKQSMLTIGEYPFVSLSDARRLLEDARESVAKGIDPNAKKAADKLINIQAHQNTFSVVADEWYSSHAPHWKRSTVSTVRRNLDKDILPFFGELPISMISPAMILGRLREIEERGSPETAKQIRQRISAIMEYAIVTLRIEMNPAASLKGAIKSAPTQHTATLPVNRLGSFRRALAGYKGLGLSKQAVYLLIYTMARTIEVRFMEWPELDLDRAEWRIPGSKMKNGENHIVPLPRQAVVILRGLQDLSGRERYVFPNTRDYDRPMSASTVNSVIHNIGFKGCISGHGFRGTASTILHEQGYRTEVIERALAHTDGNTVRAAYNHALYLEERRKLLQDWADFFDAQ</sequence>
<dbReference type="Proteomes" id="UP000275777">
    <property type="component" value="Chromosome"/>
</dbReference>
<dbReference type="InterPro" id="IPR038488">
    <property type="entry name" value="Integrase_DNA-bd_sf"/>
</dbReference>
<dbReference type="PROSITE" id="PS51898">
    <property type="entry name" value="TYR_RECOMBINASE"/>
    <property type="match status" value="1"/>
</dbReference>
<dbReference type="Pfam" id="PF00589">
    <property type="entry name" value="Phage_integrase"/>
    <property type="match status" value="1"/>
</dbReference>
<dbReference type="InterPro" id="IPR010998">
    <property type="entry name" value="Integrase_recombinase_N"/>
</dbReference>
<evidence type="ECO:0000256" key="5">
    <source>
        <dbReference type="PROSITE-ProRule" id="PRU01248"/>
    </source>
</evidence>
<evidence type="ECO:0000256" key="3">
    <source>
        <dbReference type="ARBA" id="ARBA00023125"/>
    </source>
</evidence>
<gene>
    <name evidence="8" type="primary">intS_1</name>
    <name evidence="8" type="ORF">NCTC9695_03475</name>
</gene>
<dbReference type="Pfam" id="PF13356">
    <property type="entry name" value="Arm-DNA-bind_3"/>
    <property type="match status" value="1"/>
</dbReference>
<reference evidence="8 9" key="1">
    <citation type="submission" date="2018-12" db="EMBL/GenBank/DDBJ databases">
        <authorList>
            <consortium name="Pathogen Informatics"/>
        </authorList>
    </citation>
    <scope>NUCLEOTIDE SEQUENCE [LARGE SCALE GENOMIC DNA]</scope>
    <source>
        <strain evidence="8 9">NCTC9695</strain>
    </source>
</reference>
<evidence type="ECO:0000313" key="8">
    <source>
        <dbReference type="EMBL" id="VEB43021.1"/>
    </source>
</evidence>
<dbReference type="Gene3D" id="3.30.160.390">
    <property type="entry name" value="Integrase, DNA-binding domain"/>
    <property type="match status" value="1"/>
</dbReference>
<dbReference type="PANTHER" id="PTHR30629:SF2">
    <property type="entry name" value="PROPHAGE INTEGRASE INTS-RELATED"/>
    <property type="match status" value="1"/>
</dbReference>
<keyword evidence="3 5" id="KW-0238">DNA-binding</keyword>
<evidence type="ECO:0000256" key="4">
    <source>
        <dbReference type="ARBA" id="ARBA00023172"/>
    </source>
</evidence>
<evidence type="ECO:0000313" key="9">
    <source>
        <dbReference type="Proteomes" id="UP000275777"/>
    </source>
</evidence>
<dbReference type="InterPro" id="IPR002104">
    <property type="entry name" value="Integrase_catalytic"/>
</dbReference>
<organism evidence="8 9">
    <name type="scientific">Chromobacterium violaceum</name>
    <dbReference type="NCBI Taxonomy" id="536"/>
    <lineage>
        <taxon>Bacteria</taxon>
        <taxon>Pseudomonadati</taxon>
        <taxon>Pseudomonadota</taxon>
        <taxon>Betaproteobacteria</taxon>
        <taxon>Neisseriales</taxon>
        <taxon>Chromobacteriaceae</taxon>
        <taxon>Chromobacterium</taxon>
    </lineage>
</organism>
<dbReference type="InterPro" id="IPR011010">
    <property type="entry name" value="DNA_brk_join_enz"/>
</dbReference>
<dbReference type="InterPro" id="IPR053876">
    <property type="entry name" value="Phage_int_M"/>
</dbReference>
<dbReference type="PROSITE" id="PS51900">
    <property type="entry name" value="CB"/>
    <property type="match status" value="1"/>
</dbReference>
<dbReference type="CDD" id="cd00801">
    <property type="entry name" value="INT_P4_C"/>
    <property type="match status" value="1"/>
</dbReference>
<name>A0A3S4LKR2_CHRVL</name>
<evidence type="ECO:0000259" key="7">
    <source>
        <dbReference type="PROSITE" id="PS51900"/>
    </source>
</evidence>
<dbReference type="GO" id="GO:0006310">
    <property type="term" value="P:DNA recombination"/>
    <property type="evidence" value="ECO:0007669"/>
    <property type="project" value="UniProtKB-KW"/>
</dbReference>
<keyword evidence="2" id="KW-0229">DNA integration</keyword>
<dbReference type="PANTHER" id="PTHR30629">
    <property type="entry name" value="PROPHAGE INTEGRASE"/>
    <property type="match status" value="1"/>
</dbReference>
<accession>A0A3S4LKR2</accession>
<dbReference type="AlphaFoldDB" id="A0A3S4LKR2"/>
<dbReference type="GO" id="GO:0015074">
    <property type="term" value="P:DNA integration"/>
    <property type="evidence" value="ECO:0007669"/>
    <property type="project" value="UniProtKB-KW"/>
</dbReference>
<dbReference type="GO" id="GO:0003677">
    <property type="term" value="F:DNA binding"/>
    <property type="evidence" value="ECO:0007669"/>
    <property type="project" value="UniProtKB-UniRule"/>
</dbReference>
<dbReference type="EMBL" id="LR134182">
    <property type="protein sequence ID" value="VEB43021.1"/>
    <property type="molecule type" value="Genomic_DNA"/>
</dbReference>
<comment type="similarity">
    <text evidence="1">Belongs to the 'phage' integrase family.</text>
</comment>
<dbReference type="InterPro" id="IPR025166">
    <property type="entry name" value="Integrase_DNA_bind_dom"/>
</dbReference>
<evidence type="ECO:0000256" key="2">
    <source>
        <dbReference type="ARBA" id="ARBA00022908"/>
    </source>
</evidence>
<evidence type="ECO:0000259" key="6">
    <source>
        <dbReference type="PROSITE" id="PS51898"/>
    </source>
</evidence>
<protein>
    <submittedName>
        <fullName evidence="8">Prophage CPS-53 integrase</fullName>
    </submittedName>
</protein>
<evidence type="ECO:0000256" key="1">
    <source>
        <dbReference type="ARBA" id="ARBA00008857"/>
    </source>
</evidence>
<dbReference type="InterPro" id="IPR044068">
    <property type="entry name" value="CB"/>
</dbReference>
<dbReference type="InterPro" id="IPR050808">
    <property type="entry name" value="Phage_Integrase"/>
</dbReference>